<proteinExistence type="predicted"/>
<dbReference type="AlphaFoldDB" id="A0AA88APC1"/>
<comment type="caution">
    <text evidence="1">The sequence shown here is derived from an EMBL/GenBank/DDBJ whole genome shotgun (WGS) entry which is preliminary data.</text>
</comment>
<evidence type="ECO:0000313" key="2">
    <source>
        <dbReference type="Proteomes" id="UP001187192"/>
    </source>
</evidence>
<evidence type="ECO:0000313" key="1">
    <source>
        <dbReference type="EMBL" id="GMN54877.1"/>
    </source>
</evidence>
<dbReference type="Gramene" id="FCD_00002500-RA">
    <property type="protein sequence ID" value="FCD_00002500-RA:cds"/>
    <property type="gene ID" value="FCD_00002500"/>
</dbReference>
<sequence length="69" mass="7392">MVVSKVDGDPASYIFSRKALSPRSSQAFVIGFRDGSEQSWGGTQPPISSRARHLARGAPQAFVIVVTCL</sequence>
<accession>A0AA88APC1</accession>
<gene>
    <name evidence="1" type="ORF">TIFTF001_024007</name>
</gene>
<keyword evidence="2" id="KW-1185">Reference proteome</keyword>
<reference evidence="1" key="1">
    <citation type="submission" date="2023-07" db="EMBL/GenBank/DDBJ databases">
        <title>draft genome sequence of fig (Ficus carica).</title>
        <authorList>
            <person name="Takahashi T."/>
            <person name="Nishimura K."/>
        </authorList>
    </citation>
    <scope>NUCLEOTIDE SEQUENCE</scope>
</reference>
<dbReference type="Proteomes" id="UP001187192">
    <property type="component" value="Unassembled WGS sequence"/>
</dbReference>
<protein>
    <submittedName>
        <fullName evidence="1">Uncharacterized protein</fullName>
    </submittedName>
</protein>
<name>A0AA88APC1_FICCA</name>
<dbReference type="EMBL" id="BTGU01000054">
    <property type="protein sequence ID" value="GMN54877.1"/>
    <property type="molecule type" value="Genomic_DNA"/>
</dbReference>
<organism evidence="1 2">
    <name type="scientific">Ficus carica</name>
    <name type="common">Common fig</name>
    <dbReference type="NCBI Taxonomy" id="3494"/>
    <lineage>
        <taxon>Eukaryota</taxon>
        <taxon>Viridiplantae</taxon>
        <taxon>Streptophyta</taxon>
        <taxon>Embryophyta</taxon>
        <taxon>Tracheophyta</taxon>
        <taxon>Spermatophyta</taxon>
        <taxon>Magnoliopsida</taxon>
        <taxon>eudicotyledons</taxon>
        <taxon>Gunneridae</taxon>
        <taxon>Pentapetalae</taxon>
        <taxon>rosids</taxon>
        <taxon>fabids</taxon>
        <taxon>Rosales</taxon>
        <taxon>Moraceae</taxon>
        <taxon>Ficeae</taxon>
        <taxon>Ficus</taxon>
    </lineage>
</organism>